<name>A0A918RLF7_9ACTN</name>
<gene>
    <name evidence="2" type="ORF">GCM10010389_45420</name>
</gene>
<accession>A0A918RLF7</accession>
<proteinExistence type="predicted"/>
<evidence type="ECO:0000256" key="1">
    <source>
        <dbReference type="SAM" id="MobiDB-lite"/>
    </source>
</evidence>
<dbReference type="EMBL" id="BMWH01000020">
    <property type="protein sequence ID" value="GHA01016.1"/>
    <property type="molecule type" value="Genomic_DNA"/>
</dbReference>
<sequence>MRTYDEALAAARDESTFSNSSQWEAWSAKNCNRCFWDKPARQGDAVNECPLILIALEGKRPAEWLTETEQQEIHADYTCTEFRGEDDPDPEPRPVPTPPGQGELLPREPFEGHRMLTPLQPAATAAASQRGDVR</sequence>
<feature type="compositionally biased region" description="Low complexity" evidence="1">
    <location>
        <begin position="116"/>
        <end position="134"/>
    </location>
</feature>
<protein>
    <submittedName>
        <fullName evidence="2">Uncharacterized protein</fullName>
    </submittedName>
</protein>
<reference evidence="2" key="2">
    <citation type="submission" date="2020-09" db="EMBL/GenBank/DDBJ databases">
        <authorList>
            <person name="Sun Q."/>
            <person name="Ohkuma M."/>
        </authorList>
    </citation>
    <scope>NUCLEOTIDE SEQUENCE</scope>
    <source>
        <strain evidence="2">JCM 5016</strain>
    </source>
</reference>
<feature type="region of interest" description="Disordered" evidence="1">
    <location>
        <begin position="81"/>
        <end position="134"/>
    </location>
</feature>
<comment type="caution">
    <text evidence="2">The sequence shown here is derived from an EMBL/GenBank/DDBJ whole genome shotgun (WGS) entry which is preliminary data.</text>
</comment>
<evidence type="ECO:0000313" key="2">
    <source>
        <dbReference type="EMBL" id="GHA01016.1"/>
    </source>
</evidence>
<organism evidence="2 3">
    <name type="scientific">Streptomyces echinoruber</name>
    <dbReference type="NCBI Taxonomy" id="68898"/>
    <lineage>
        <taxon>Bacteria</taxon>
        <taxon>Bacillati</taxon>
        <taxon>Actinomycetota</taxon>
        <taxon>Actinomycetes</taxon>
        <taxon>Kitasatosporales</taxon>
        <taxon>Streptomycetaceae</taxon>
        <taxon>Streptomyces</taxon>
    </lineage>
</organism>
<dbReference type="RefSeq" id="WP_190059310.1">
    <property type="nucleotide sequence ID" value="NZ_BMWH01000020.1"/>
</dbReference>
<feature type="compositionally biased region" description="Basic and acidic residues" evidence="1">
    <location>
        <begin position="105"/>
        <end position="114"/>
    </location>
</feature>
<evidence type="ECO:0000313" key="3">
    <source>
        <dbReference type="Proteomes" id="UP000623010"/>
    </source>
</evidence>
<dbReference type="AlphaFoldDB" id="A0A918RLF7"/>
<keyword evidence="3" id="KW-1185">Reference proteome</keyword>
<reference evidence="2" key="1">
    <citation type="journal article" date="2014" name="Int. J. Syst. Evol. Microbiol.">
        <title>Complete genome sequence of Corynebacterium casei LMG S-19264T (=DSM 44701T), isolated from a smear-ripened cheese.</title>
        <authorList>
            <consortium name="US DOE Joint Genome Institute (JGI-PGF)"/>
            <person name="Walter F."/>
            <person name="Albersmeier A."/>
            <person name="Kalinowski J."/>
            <person name="Ruckert C."/>
        </authorList>
    </citation>
    <scope>NUCLEOTIDE SEQUENCE</scope>
    <source>
        <strain evidence="2">JCM 5016</strain>
    </source>
</reference>
<dbReference type="Proteomes" id="UP000623010">
    <property type="component" value="Unassembled WGS sequence"/>
</dbReference>